<organism evidence="2">
    <name type="scientific">Proteinivorax hydrogeniformans</name>
    <dbReference type="NCBI Taxonomy" id="1826727"/>
    <lineage>
        <taxon>Bacteria</taxon>
        <taxon>Bacillati</taxon>
        <taxon>Bacillota</taxon>
        <taxon>Clostridia</taxon>
        <taxon>Eubacteriales</taxon>
        <taxon>Proteinivoracaceae</taxon>
        <taxon>Proteinivorax</taxon>
    </lineage>
</organism>
<dbReference type="AlphaFoldDB" id="A0AAU8HV29"/>
<proteinExistence type="predicted"/>
<dbReference type="InterPro" id="IPR053959">
    <property type="entry name" value="YvlB/LiaX_N"/>
</dbReference>
<protein>
    <recommendedName>
        <fullName evidence="1">YvlB/LiaX N-terminal domain-containing protein</fullName>
    </recommendedName>
</protein>
<evidence type="ECO:0000259" key="1">
    <source>
        <dbReference type="Pfam" id="PF22746"/>
    </source>
</evidence>
<reference evidence="2" key="1">
    <citation type="journal article" date="2018" name="Antonie Van Leeuwenhoek">
        <title>Proteinivorax hydrogeniformans sp. nov., an anaerobic, haloalkaliphilic bacterium fermenting proteinaceous compounds with high hydrogen production.</title>
        <authorList>
            <person name="Boltyanskaya Y."/>
            <person name="Detkova E."/>
            <person name="Pimenov N."/>
            <person name="Kevbrin V."/>
        </authorList>
    </citation>
    <scope>NUCLEOTIDE SEQUENCE</scope>
    <source>
        <strain evidence="2">Z-710</strain>
    </source>
</reference>
<sequence>MSKSKLQVLEMIKEGKVTAKEGLKLLEALDESEAYNEDIDLISECNVEDPTNLRIRITKENEKGKEKDHVIILPLGVIKFLKLFPIATAKIKANNLNLTGEEVLAKAAKGEKGIIKESKDGNKRVIVELI</sequence>
<dbReference type="EMBL" id="CP159485">
    <property type="protein sequence ID" value="XCI29234.1"/>
    <property type="molecule type" value="Genomic_DNA"/>
</dbReference>
<evidence type="ECO:0000313" key="2">
    <source>
        <dbReference type="EMBL" id="XCI29234.1"/>
    </source>
</evidence>
<feature type="domain" description="YvlB/LiaX N-terminal" evidence="1">
    <location>
        <begin position="5"/>
        <end position="33"/>
    </location>
</feature>
<reference evidence="2" key="2">
    <citation type="submission" date="2024-06" db="EMBL/GenBank/DDBJ databases">
        <authorList>
            <person name="Petrova K.O."/>
            <person name="Toshchakov S.V."/>
            <person name="Boltjanskaja Y.V."/>
            <person name="Kevbrin V.V."/>
        </authorList>
    </citation>
    <scope>NUCLEOTIDE SEQUENCE</scope>
    <source>
        <strain evidence="2">Z-710</strain>
    </source>
</reference>
<name>A0AAU8HV29_9FIRM</name>
<accession>A0AAU8HV29</accession>
<dbReference type="Pfam" id="PF22746">
    <property type="entry name" value="SHOCT-like_DUF2089-C"/>
    <property type="match status" value="1"/>
</dbReference>
<dbReference type="RefSeq" id="WP_353893782.1">
    <property type="nucleotide sequence ID" value="NZ_CP159485.1"/>
</dbReference>
<gene>
    <name evidence="2" type="ORF">PRVXH_000545</name>
</gene>